<name>A0A1Q9DPF9_SYMMI</name>
<dbReference type="AlphaFoldDB" id="A0A1Q9DPF9"/>
<evidence type="ECO:0000313" key="2">
    <source>
        <dbReference type="Proteomes" id="UP000186817"/>
    </source>
</evidence>
<dbReference type="CDD" id="cd04301">
    <property type="entry name" value="NAT_SF"/>
    <property type="match status" value="1"/>
</dbReference>
<evidence type="ECO:0000313" key="1">
    <source>
        <dbReference type="EMBL" id="OLP97038.1"/>
    </source>
</evidence>
<protein>
    <submittedName>
        <fullName evidence="1">Uncharacterized protein</fullName>
    </submittedName>
</protein>
<gene>
    <name evidence="1" type="ORF">AK812_SmicGene20650</name>
</gene>
<dbReference type="Proteomes" id="UP000186817">
    <property type="component" value="Unassembled WGS sequence"/>
</dbReference>
<dbReference type="Gene3D" id="3.40.630.30">
    <property type="match status" value="1"/>
</dbReference>
<dbReference type="InterPro" id="IPR016181">
    <property type="entry name" value="Acyl_CoA_acyltransferase"/>
</dbReference>
<reference evidence="1 2" key="1">
    <citation type="submission" date="2016-02" db="EMBL/GenBank/DDBJ databases">
        <title>Genome analysis of coral dinoflagellate symbionts highlights evolutionary adaptations to a symbiotic lifestyle.</title>
        <authorList>
            <person name="Aranda M."/>
            <person name="Li Y."/>
            <person name="Liew Y.J."/>
            <person name="Baumgarten S."/>
            <person name="Simakov O."/>
            <person name="Wilson M."/>
            <person name="Piel J."/>
            <person name="Ashoor H."/>
            <person name="Bougouffa S."/>
            <person name="Bajic V.B."/>
            <person name="Ryu T."/>
            <person name="Ravasi T."/>
            <person name="Bayer T."/>
            <person name="Micklem G."/>
            <person name="Kim H."/>
            <person name="Bhak J."/>
            <person name="Lajeunesse T.C."/>
            <person name="Voolstra C.R."/>
        </authorList>
    </citation>
    <scope>NUCLEOTIDE SEQUENCE [LARGE SCALE GENOMIC DNA]</scope>
    <source>
        <strain evidence="1 2">CCMP2467</strain>
    </source>
</reference>
<keyword evidence="2" id="KW-1185">Reference proteome</keyword>
<sequence length="196" mass="21162">MAEYSCKNSLSFSLAPPKAVQKSSAQKKLVVYQAKLFQGRLFVQSCRALDFCTAFGGAKEKDSEFFEEYSAIVEDGGLGKTASLVLVAREKQNGRVVGYCRADHGDEELRIAQLKAQGAFGVSADLLSFEVVLLSEPLLTLLPAAPEVHSDHQRKGVGKLLIQAAETQAPVRRLKSMASALLFCSGEGDVEFPAYG</sequence>
<proteinExistence type="predicted"/>
<dbReference type="SUPFAM" id="SSF55729">
    <property type="entry name" value="Acyl-CoA N-acyltransferases (Nat)"/>
    <property type="match status" value="1"/>
</dbReference>
<dbReference type="EMBL" id="LSRX01000447">
    <property type="protein sequence ID" value="OLP97038.1"/>
    <property type="molecule type" value="Genomic_DNA"/>
</dbReference>
<organism evidence="1 2">
    <name type="scientific">Symbiodinium microadriaticum</name>
    <name type="common">Dinoflagellate</name>
    <name type="synonym">Zooxanthella microadriatica</name>
    <dbReference type="NCBI Taxonomy" id="2951"/>
    <lineage>
        <taxon>Eukaryota</taxon>
        <taxon>Sar</taxon>
        <taxon>Alveolata</taxon>
        <taxon>Dinophyceae</taxon>
        <taxon>Suessiales</taxon>
        <taxon>Symbiodiniaceae</taxon>
        <taxon>Symbiodinium</taxon>
    </lineage>
</organism>
<comment type="caution">
    <text evidence="1">The sequence shown here is derived from an EMBL/GenBank/DDBJ whole genome shotgun (WGS) entry which is preliminary data.</text>
</comment>
<dbReference type="OrthoDB" id="448960at2759"/>
<accession>A0A1Q9DPF9</accession>